<reference evidence="1 2" key="1">
    <citation type="submission" date="2020-02" db="EMBL/GenBank/DDBJ databases">
        <title>Complete genome sequences of six Lactobacillus iners strains isolated from the human vagina.</title>
        <authorList>
            <person name="France M.T."/>
            <person name="Rutt L."/>
            <person name="Narina S."/>
            <person name="Arbaugh S."/>
            <person name="Humphrys M.S."/>
            <person name="Ma B."/>
            <person name="Hayward M.R."/>
            <person name="Relman D."/>
            <person name="Kwon D.S."/>
            <person name="Ravel J."/>
        </authorList>
    </citation>
    <scope>NUCLEOTIDE SEQUENCE [LARGE SCALE GENOMIC DNA]</scope>
    <source>
        <strain evidence="1 2">C0210C1</strain>
    </source>
</reference>
<protein>
    <submittedName>
        <fullName evidence="1">Uncharacterized protein</fullName>
    </submittedName>
</protein>
<dbReference type="AlphaFoldDB" id="A0A6G7B6X1"/>
<sequence>MNLYGENAAYHFNLKVNRSRTVIKKWQLGQSTDDSNQFIQECDALATSWDRDYLWKELRKIDLPYRKTSTSTGKMLSLDEPHVSLKGDGNGCLIMALSYGMRFSIETLSLEKNGNS</sequence>
<accession>A0A6G7B6X1</accession>
<name>A0A6G7B6X1_9LACO</name>
<evidence type="ECO:0000313" key="2">
    <source>
        <dbReference type="Proteomes" id="UP000501676"/>
    </source>
</evidence>
<evidence type="ECO:0000313" key="1">
    <source>
        <dbReference type="EMBL" id="QIH23233.1"/>
    </source>
</evidence>
<proteinExistence type="predicted"/>
<gene>
    <name evidence="1" type="ORF">G6Z83_00090</name>
</gene>
<dbReference type="Proteomes" id="UP000501676">
    <property type="component" value="Chromosome"/>
</dbReference>
<organism evidence="1 2">
    <name type="scientific">Lactobacillus iners</name>
    <dbReference type="NCBI Taxonomy" id="147802"/>
    <lineage>
        <taxon>Bacteria</taxon>
        <taxon>Bacillati</taxon>
        <taxon>Bacillota</taxon>
        <taxon>Bacilli</taxon>
        <taxon>Lactobacillales</taxon>
        <taxon>Lactobacillaceae</taxon>
        <taxon>Lactobacillus</taxon>
    </lineage>
</organism>
<dbReference type="RefSeq" id="WP_006729277.1">
    <property type="nucleotide sequence ID" value="NZ_CP045664.1"/>
</dbReference>
<dbReference type="EMBL" id="CP049228">
    <property type="protein sequence ID" value="QIH23233.1"/>
    <property type="molecule type" value="Genomic_DNA"/>
</dbReference>